<dbReference type="AlphaFoldDB" id="A0A0K2GHH3"/>
<dbReference type="PATRIC" id="fig|42253.5.peg.3633"/>
<dbReference type="Proteomes" id="UP000069205">
    <property type="component" value="Chromosome"/>
</dbReference>
<keyword evidence="1" id="KW-0732">Signal</keyword>
<keyword evidence="3" id="KW-1185">Reference proteome</keyword>
<evidence type="ECO:0000313" key="3">
    <source>
        <dbReference type="Proteomes" id="UP000069205"/>
    </source>
</evidence>
<dbReference type="OrthoDB" id="9779355at2"/>
<dbReference type="KEGG" id="nmv:NITMOv2_3680"/>
<organism evidence="2 3">
    <name type="scientific">Nitrospira moscoviensis</name>
    <dbReference type="NCBI Taxonomy" id="42253"/>
    <lineage>
        <taxon>Bacteria</taxon>
        <taxon>Pseudomonadati</taxon>
        <taxon>Nitrospirota</taxon>
        <taxon>Nitrospiria</taxon>
        <taxon>Nitrospirales</taxon>
        <taxon>Nitrospiraceae</taxon>
        <taxon>Nitrospira</taxon>
    </lineage>
</organism>
<gene>
    <name evidence="2" type="ORF">NITMOv2_3680</name>
</gene>
<proteinExistence type="predicted"/>
<name>A0A0K2GHH3_NITMO</name>
<reference evidence="2 3" key="1">
    <citation type="journal article" date="2015" name="Proc. Natl. Acad. Sci. U.S.A.">
        <title>Expanded metabolic versatility of ubiquitous nitrite-oxidizing bacteria from the genus Nitrospira.</title>
        <authorList>
            <person name="Koch H."/>
            <person name="Lucker S."/>
            <person name="Albertsen M."/>
            <person name="Kitzinger K."/>
            <person name="Herbold C."/>
            <person name="Spieck E."/>
            <person name="Nielsen P.H."/>
            <person name="Wagner M."/>
            <person name="Daims H."/>
        </authorList>
    </citation>
    <scope>NUCLEOTIDE SEQUENCE [LARGE SCALE GENOMIC DNA]</scope>
    <source>
        <strain evidence="2 3">NSP M-1</strain>
    </source>
</reference>
<dbReference type="RefSeq" id="WP_053380982.1">
    <property type="nucleotide sequence ID" value="NZ_CP011801.1"/>
</dbReference>
<protein>
    <recommendedName>
        <fullName evidence="4">TPM domain-containing protein</fullName>
    </recommendedName>
</protein>
<evidence type="ECO:0008006" key="4">
    <source>
        <dbReference type="Google" id="ProtNLM"/>
    </source>
</evidence>
<dbReference type="STRING" id="42253.NITMOv2_3680"/>
<evidence type="ECO:0000256" key="1">
    <source>
        <dbReference type="SAM" id="SignalP"/>
    </source>
</evidence>
<feature type="chain" id="PRO_5005476871" description="TPM domain-containing protein" evidence="1">
    <location>
        <begin position="24"/>
        <end position="256"/>
    </location>
</feature>
<accession>A0A0K2GHH3</accession>
<evidence type="ECO:0000313" key="2">
    <source>
        <dbReference type="EMBL" id="ALA60072.1"/>
    </source>
</evidence>
<feature type="signal peptide" evidence="1">
    <location>
        <begin position="1"/>
        <end position="23"/>
    </location>
</feature>
<dbReference type="EMBL" id="CP011801">
    <property type="protein sequence ID" value="ALA60072.1"/>
    <property type="molecule type" value="Genomic_DNA"/>
</dbReference>
<sequence>MLQLAKGLSLLCASLVFWACASAVPPSRIADYVPADQPSDPSLLTSEPRLRAGLVLISDTSAPDAAPNLPDEAMMKLGEELKQEISQVLPVTITDVIPADGIRPLDGNRAQLADLAKKHGLDYLAVVVLSSTEQEYPMSVFVGWTTHMVPGFRRDNWSLLEFALLDVKDGKVLMRADGRGWATLDRPTVPDINQWYPVVWLRPQEPARRYWPPTYEGAPNTLRVVSFNQAARRLTTSLQHAWTDQLEEGSAARRNS</sequence>